<keyword evidence="2" id="KW-1185">Reference proteome</keyword>
<dbReference type="AlphaFoldDB" id="A0A8S4S398"/>
<proteinExistence type="predicted"/>
<organism evidence="1 2">
    <name type="scientific">Pararge aegeria aegeria</name>
    <dbReference type="NCBI Taxonomy" id="348720"/>
    <lineage>
        <taxon>Eukaryota</taxon>
        <taxon>Metazoa</taxon>
        <taxon>Ecdysozoa</taxon>
        <taxon>Arthropoda</taxon>
        <taxon>Hexapoda</taxon>
        <taxon>Insecta</taxon>
        <taxon>Pterygota</taxon>
        <taxon>Neoptera</taxon>
        <taxon>Endopterygota</taxon>
        <taxon>Lepidoptera</taxon>
        <taxon>Glossata</taxon>
        <taxon>Ditrysia</taxon>
        <taxon>Papilionoidea</taxon>
        <taxon>Nymphalidae</taxon>
        <taxon>Satyrinae</taxon>
        <taxon>Satyrini</taxon>
        <taxon>Parargina</taxon>
        <taxon>Pararge</taxon>
    </lineage>
</organism>
<reference evidence="1" key="1">
    <citation type="submission" date="2022-03" db="EMBL/GenBank/DDBJ databases">
        <authorList>
            <person name="Lindestad O."/>
        </authorList>
    </citation>
    <scope>NUCLEOTIDE SEQUENCE</scope>
</reference>
<dbReference type="Proteomes" id="UP000838756">
    <property type="component" value="Unassembled WGS sequence"/>
</dbReference>
<name>A0A8S4S398_9NEOP</name>
<dbReference type="OrthoDB" id="5953030at2759"/>
<evidence type="ECO:0000313" key="1">
    <source>
        <dbReference type="EMBL" id="CAH2244251.1"/>
    </source>
</evidence>
<dbReference type="EMBL" id="CAKXAJ010025810">
    <property type="protein sequence ID" value="CAH2244251.1"/>
    <property type="molecule type" value="Genomic_DNA"/>
</dbReference>
<protein>
    <submittedName>
        <fullName evidence="1">Jg20195 protein</fullName>
    </submittedName>
</protein>
<sequence length="159" mass="18099">MLDKLERLQNVCIRFIFGLRKFDHVSHYRALLTLLPIRSRRNLHALLLLFSILYYPQTPPYLKERFNFLGSNVQSFLRAKDDNRVHVPSSRSMAYGNSFTVKVFYFIGLKDLATGGLIAIDRIGRIKDAATPSPVYSLSSIGKISEEDSGREGLVTTVF</sequence>
<comment type="caution">
    <text evidence="1">The sequence shown here is derived from an EMBL/GenBank/DDBJ whole genome shotgun (WGS) entry which is preliminary data.</text>
</comment>
<gene>
    <name evidence="1" type="primary">jg20195</name>
    <name evidence="1" type="ORF">PAEG_LOCUS20222</name>
</gene>
<evidence type="ECO:0000313" key="2">
    <source>
        <dbReference type="Proteomes" id="UP000838756"/>
    </source>
</evidence>
<accession>A0A8S4S398</accession>